<evidence type="ECO:0000313" key="4">
    <source>
        <dbReference type="Proteomes" id="UP001187192"/>
    </source>
</evidence>
<gene>
    <name evidence="2" type="ORF">TIFTF001_041276</name>
    <name evidence="3" type="ORF">TIFTF001_041320</name>
</gene>
<evidence type="ECO:0000256" key="1">
    <source>
        <dbReference type="SAM" id="MobiDB-lite"/>
    </source>
</evidence>
<dbReference type="AlphaFoldDB" id="A0AA87ZM66"/>
<organism evidence="2 4">
    <name type="scientific">Ficus carica</name>
    <name type="common">Common fig</name>
    <dbReference type="NCBI Taxonomy" id="3494"/>
    <lineage>
        <taxon>Eukaryota</taxon>
        <taxon>Viridiplantae</taxon>
        <taxon>Streptophyta</taxon>
        <taxon>Embryophyta</taxon>
        <taxon>Tracheophyta</taxon>
        <taxon>Spermatophyta</taxon>
        <taxon>Magnoliopsida</taxon>
        <taxon>eudicotyledons</taxon>
        <taxon>Gunneridae</taxon>
        <taxon>Pentapetalae</taxon>
        <taxon>rosids</taxon>
        <taxon>fabids</taxon>
        <taxon>Rosales</taxon>
        <taxon>Moraceae</taxon>
        <taxon>Ficeae</taxon>
        <taxon>Ficus</taxon>
    </lineage>
</organism>
<feature type="region of interest" description="Disordered" evidence="1">
    <location>
        <begin position="86"/>
        <end position="105"/>
    </location>
</feature>
<dbReference type="Proteomes" id="UP001187192">
    <property type="component" value="Unassembled WGS sequence"/>
</dbReference>
<feature type="compositionally biased region" description="Basic and acidic residues" evidence="1">
    <location>
        <begin position="9"/>
        <end position="28"/>
    </location>
</feature>
<evidence type="ECO:0000313" key="3">
    <source>
        <dbReference type="EMBL" id="GMN29477.1"/>
    </source>
</evidence>
<name>A0AA87ZM66_FICCA</name>
<feature type="region of interest" description="Disordered" evidence="1">
    <location>
        <begin position="1"/>
        <end position="30"/>
    </location>
</feature>
<reference evidence="2" key="1">
    <citation type="submission" date="2023-07" db="EMBL/GenBank/DDBJ databases">
        <title>draft genome sequence of fig (Ficus carica).</title>
        <authorList>
            <person name="Takahashi T."/>
            <person name="Nishimura K."/>
        </authorList>
    </citation>
    <scope>NUCLEOTIDE SEQUENCE</scope>
</reference>
<accession>A0AA87ZM66</accession>
<evidence type="ECO:0000313" key="2">
    <source>
        <dbReference type="EMBL" id="GMN29146.1"/>
    </source>
</evidence>
<comment type="caution">
    <text evidence="2">The sequence shown here is derived from an EMBL/GenBank/DDBJ whole genome shotgun (WGS) entry which is preliminary data.</text>
</comment>
<protein>
    <submittedName>
        <fullName evidence="2">Uncharacterized protein</fullName>
    </submittedName>
</protein>
<proteinExistence type="predicted"/>
<dbReference type="EMBL" id="BTGU01001799">
    <property type="protein sequence ID" value="GMN29477.1"/>
    <property type="molecule type" value="Genomic_DNA"/>
</dbReference>
<keyword evidence="4" id="KW-1185">Reference proteome</keyword>
<sequence length="208" mass="23527">MGTGFFIRNGERSRRMELGTENSEERRERRITRSSCGQHCRPVLSLLRRRRVANQGRAGVRDCDVFRGLRNSNSRQRRRRINQEIARRHSKLTTDATRSTRPKADDREITRLDSRECNILPLPPSLQLLPPSLKVAIVTSSRGSELLAVLQDALCPHESVTNMARAIGLVRHQWCSFPDESLRSAIYGLTKRTTSEISGARSPAPVTA</sequence>
<dbReference type="EMBL" id="BTGU01001776">
    <property type="protein sequence ID" value="GMN29146.1"/>
    <property type="molecule type" value="Genomic_DNA"/>
</dbReference>